<dbReference type="CDD" id="cd04301">
    <property type="entry name" value="NAT_SF"/>
    <property type="match status" value="1"/>
</dbReference>
<dbReference type="GO" id="GO:0005840">
    <property type="term" value="C:ribosome"/>
    <property type="evidence" value="ECO:0007669"/>
    <property type="project" value="UniProtKB-KW"/>
</dbReference>
<name>A0A239IDS9_9ACTN</name>
<dbReference type="EMBL" id="FZPH01000002">
    <property type="protein sequence ID" value="SNS90584.1"/>
    <property type="molecule type" value="Genomic_DNA"/>
</dbReference>
<dbReference type="RefSeq" id="WP_218824448.1">
    <property type="nucleotide sequence ID" value="NZ_FZPH01000002.1"/>
</dbReference>
<dbReference type="PROSITE" id="PS51186">
    <property type="entry name" value="GNAT"/>
    <property type="match status" value="1"/>
</dbReference>
<dbReference type="AlphaFoldDB" id="A0A239IDS9"/>
<keyword evidence="2" id="KW-0687">Ribonucleoprotein</keyword>
<dbReference type="GO" id="GO:0016747">
    <property type="term" value="F:acyltransferase activity, transferring groups other than amino-acyl groups"/>
    <property type="evidence" value="ECO:0007669"/>
    <property type="project" value="InterPro"/>
</dbReference>
<organism evidence="2 3">
    <name type="scientific">Asanoa hainanensis</name>
    <dbReference type="NCBI Taxonomy" id="560556"/>
    <lineage>
        <taxon>Bacteria</taxon>
        <taxon>Bacillati</taxon>
        <taxon>Actinomycetota</taxon>
        <taxon>Actinomycetes</taxon>
        <taxon>Micromonosporales</taxon>
        <taxon>Micromonosporaceae</taxon>
        <taxon>Asanoa</taxon>
    </lineage>
</organism>
<reference evidence="2 3" key="1">
    <citation type="submission" date="2017-06" db="EMBL/GenBank/DDBJ databases">
        <authorList>
            <person name="Kim H.J."/>
            <person name="Triplett B.A."/>
        </authorList>
    </citation>
    <scope>NUCLEOTIDE SEQUENCE [LARGE SCALE GENOMIC DNA]</scope>
    <source>
        <strain evidence="2 3">CGMCC 4.5593</strain>
    </source>
</reference>
<dbReference type="InterPro" id="IPR016181">
    <property type="entry name" value="Acyl_CoA_acyltransferase"/>
</dbReference>
<dbReference type="Gene3D" id="3.40.630.30">
    <property type="match status" value="1"/>
</dbReference>
<dbReference type="PANTHER" id="PTHR43072:SF60">
    <property type="entry name" value="L-2,4-DIAMINOBUTYRIC ACID ACETYLTRANSFERASE"/>
    <property type="match status" value="1"/>
</dbReference>
<accession>A0A239IDS9</accession>
<keyword evidence="2" id="KW-0689">Ribosomal protein</keyword>
<dbReference type="PANTHER" id="PTHR43072">
    <property type="entry name" value="N-ACETYLTRANSFERASE"/>
    <property type="match status" value="1"/>
</dbReference>
<dbReference type="InterPro" id="IPR000182">
    <property type="entry name" value="GNAT_dom"/>
</dbReference>
<keyword evidence="3" id="KW-1185">Reference proteome</keyword>
<sequence>MSAFAAYEPGRRTKGGEPVPVRRGTIADVPGCVELAAVVAGLDPVQWTRSLTASATDQERMLHVAEDAGRIVGYARSAEYAPPKDAPRNAAPAGWYLLGIVVDPAYRRRGIGRALTTARMTAIAERADAVWYFANARNRASLDLHTVLGFVEVTRDFWFPDLTFDGGAGVGVLCRAPLSPRKART</sequence>
<evidence type="ECO:0000259" key="1">
    <source>
        <dbReference type="PROSITE" id="PS51186"/>
    </source>
</evidence>
<dbReference type="Pfam" id="PF00583">
    <property type="entry name" value="Acetyltransf_1"/>
    <property type="match status" value="1"/>
</dbReference>
<feature type="domain" description="N-acetyltransferase" evidence="1">
    <location>
        <begin position="19"/>
        <end position="177"/>
    </location>
</feature>
<dbReference type="Proteomes" id="UP000198362">
    <property type="component" value="Unassembled WGS sequence"/>
</dbReference>
<dbReference type="SUPFAM" id="SSF55729">
    <property type="entry name" value="Acyl-CoA N-acyltransferases (Nat)"/>
    <property type="match status" value="1"/>
</dbReference>
<evidence type="ECO:0000313" key="2">
    <source>
        <dbReference type="EMBL" id="SNS90584.1"/>
    </source>
</evidence>
<protein>
    <submittedName>
        <fullName evidence="2">Ribosomal protein S18 acetylase RimI</fullName>
    </submittedName>
</protein>
<proteinExistence type="predicted"/>
<evidence type="ECO:0000313" key="3">
    <source>
        <dbReference type="Proteomes" id="UP000198362"/>
    </source>
</evidence>
<gene>
    <name evidence="2" type="ORF">SAMN05421812_102307</name>
</gene>